<organism evidence="1 2">
    <name type="scientific">[Clostridium] symbiosum ATCC 14940</name>
    <dbReference type="NCBI Taxonomy" id="411472"/>
    <lineage>
        <taxon>Bacteria</taxon>
        <taxon>Bacillati</taxon>
        <taxon>Bacillota</taxon>
        <taxon>Clostridia</taxon>
        <taxon>Lachnospirales</taxon>
        <taxon>Lachnospiraceae</taxon>
        <taxon>Otoolea</taxon>
    </lineage>
</organism>
<protein>
    <submittedName>
        <fullName evidence="1">Uncharacterized protein</fullName>
    </submittedName>
</protein>
<evidence type="ECO:0000313" key="2">
    <source>
        <dbReference type="Proteomes" id="UP000016491"/>
    </source>
</evidence>
<dbReference type="AlphaFoldDB" id="A0ABC9TXZ0"/>
<name>A0ABC9TXZ0_CLOSY</name>
<proteinExistence type="predicted"/>
<evidence type="ECO:0000313" key="1">
    <source>
        <dbReference type="EMBL" id="ERI77039.1"/>
    </source>
</evidence>
<dbReference type="EMBL" id="AWSU01000170">
    <property type="protein sequence ID" value="ERI77039.1"/>
    <property type="molecule type" value="Genomic_DNA"/>
</dbReference>
<reference evidence="1 2" key="1">
    <citation type="submission" date="2013-07" db="EMBL/GenBank/DDBJ databases">
        <authorList>
            <person name="Weinstock G."/>
            <person name="Sodergren E."/>
            <person name="Wylie T."/>
            <person name="Fulton L."/>
            <person name="Fulton R."/>
            <person name="Fronick C."/>
            <person name="O'Laughlin M."/>
            <person name="Godfrey J."/>
            <person name="Miner T."/>
            <person name="Herter B."/>
            <person name="Appelbaum E."/>
            <person name="Cordes M."/>
            <person name="Lek S."/>
            <person name="Wollam A."/>
            <person name="Pepin K.H."/>
            <person name="Palsikar V.B."/>
            <person name="Mitreva M."/>
            <person name="Wilson R.K."/>
        </authorList>
    </citation>
    <scope>NUCLEOTIDE SEQUENCE [LARGE SCALE GENOMIC DNA]</scope>
    <source>
        <strain evidence="1 2">ATCC 14940</strain>
    </source>
</reference>
<dbReference type="Proteomes" id="UP000016491">
    <property type="component" value="Unassembled WGS sequence"/>
</dbReference>
<sequence>MKHFRSVIIKQIGKTVPVFLQGEAGTVFRLWKRDFSLWYRGIIETGTV</sequence>
<gene>
    <name evidence="1" type="ORF">CLOSYM_02270</name>
</gene>
<comment type="caution">
    <text evidence="1">The sequence shown here is derived from an EMBL/GenBank/DDBJ whole genome shotgun (WGS) entry which is preliminary data.</text>
</comment>
<accession>A0ABC9TXZ0</accession>